<dbReference type="PANTHER" id="PTHR21299">
    <property type="entry name" value="CYTIDYLATE KINASE/PANTOATE-BETA-ALANINE LIGASE"/>
    <property type="match status" value="1"/>
</dbReference>
<dbReference type="EMBL" id="JAQQWN010000006">
    <property type="protein sequence ID" value="KAK8081038.1"/>
    <property type="molecule type" value="Genomic_DNA"/>
</dbReference>
<comment type="pathway">
    <text evidence="1">Cofactor biosynthesis; (R)-pantothenate biosynthesis; (R)-pantothenate from (R)-pantoate and beta-alanine: step 1/1.</text>
</comment>
<comment type="caution">
    <text evidence="13">The sequence shown here is derived from an EMBL/GenBank/DDBJ whole genome shotgun (WGS) entry which is preliminary data.</text>
</comment>
<dbReference type="Gene3D" id="3.40.50.620">
    <property type="entry name" value="HUPs"/>
    <property type="match status" value="1"/>
</dbReference>
<dbReference type="InterPro" id="IPR003721">
    <property type="entry name" value="Pantoate_ligase"/>
</dbReference>
<proteinExistence type="inferred from homology"/>
<keyword evidence="6" id="KW-0566">Pantothenate biosynthesis</keyword>
<evidence type="ECO:0000256" key="10">
    <source>
        <dbReference type="ARBA" id="ARBA00032806"/>
    </source>
</evidence>
<evidence type="ECO:0000256" key="7">
    <source>
        <dbReference type="ARBA" id="ARBA00022741"/>
    </source>
</evidence>
<evidence type="ECO:0000256" key="6">
    <source>
        <dbReference type="ARBA" id="ARBA00022655"/>
    </source>
</evidence>
<keyword evidence="14" id="KW-1185">Reference proteome</keyword>
<dbReference type="InterPro" id="IPR042176">
    <property type="entry name" value="Pantoate_ligase_C"/>
</dbReference>
<dbReference type="GeneID" id="92046231"/>
<dbReference type="Proteomes" id="UP001433268">
    <property type="component" value="Unassembled WGS sequence"/>
</dbReference>
<evidence type="ECO:0000256" key="11">
    <source>
        <dbReference type="ARBA" id="ARBA00048258"/>
    </source>
</evidence>
<organism evidence="13 14">
    <name type="scientific">Apiospora hydei</name>
    <dbReference type="NCBI Taxonomy" id="1337664"/>
    <lineage>
        <taxon>Eukaryota</taxon>
        <taxon>Fungi</taxon>
        <taxon>Dikarya</taxon>
        <taxon>Ascomycota</taxon>
        <taxon>Pezizomycotina</taxon>
        <taxon>Sordariomycetes</taxon>
        <taxon>Xylariomycetidae</taxon>
        <taxon>Amphisphaeriales</taxon>
        <taxon>Apiosporaceae</taxon>
        <taxon>Apiospora</taxon>
    </lineage>
</organism>
<evidence type="ECO:0000256" key="2">
    <source>
        <dbReference type="ARBA" id="ARBA00009256"/>
    </source>
</evidence>
<dbReference type="HAMAP" id="MF_00158">
    <property type="entry name" value="PanC"/>
    <property type="match status" value="1"/>
</dbReference>
<evidence type="ECO:0000256" key="9">
    <source>
        <dbReference type="ARBA" id="ARBA00029902"/>
    </source>
</evidence>
<reference evidence="13 14" key="1">
    <citation type="submission" date="2023-01" db="EMBL/GenBank/DDBJ databases">
        <title>Analysis of 21 Apiospora genomes using comparative genomics revels a genus with tremendous synthesis potential of carbohydrate active enzymes and secondary metabolites.</title>
        <authorList>
            <person name="Sorensen T."/>
        </authorList>
    </citation>
    <scope>NUCLEOTIDE SEQUENCE [LARGE SCALE GENOMIC DNA]</scope>
    <source>
        <strain evidence="13 14">CBS 114990</strain>
    </source>
</reference>
<evidence type="ECO:0000256" key="12">
    <source>
        <dbReference type="SAM" id="MobiDB-lite"/>
    </source>
</evidence>
<protein>
    <recommendedName>
        <fullName evidence="4">Pantoate--beta-alanine ligase</fullName>
        <ecNumber evidence="3">6.3.2.1</ecNumber>
    </recommendedName>
    <alternativeName>
        <fullName evidence="10">Pantoate-activating enzyme</fullName>
    </alternativeName>
    <alternativeName>
        <fullName evidence="9">Pantothenate synthetase</fullName>
    </alternativeName>
</protein>
<dbReference type="PANTHER" id="PTHR21299:SF1">
    <property type="entry name" value="PANTOATE--BETA-ALANINE LIGASE"/>
    <property type="match status" value="1"/>
</dbReference>
<sequence length="393" mass="42679">MFAPMIRRAASSRATTIFTAAPTIRMMRPRCCSSSQQLSTTTPTTPIRTMASARSSSSSSSKLFSRETIPSTRIRVLRSVDSVRAWRKPHTVDQRIVGLVPTMGALHEGHLSLIRAAAREAHEVVVSIYINPAQFGLHEDLDSYPKTWQTDCAALAQLDRELADDGGNLGRISAVFAPTTGDMYPSGFPGQAVDSKGSFVNITPGVATVCMKLFNVVQPDRVYFGQKDVQQTVVIQKMVRDFLMPIDVQIGATTREADGLALSSRNVYLGERRRGVATVLRRALEAAEKQYIASGVLDHETILGAAQKVTADTLAEQMALAPEKRVTYEVDYISLSDPETMEELTEIDPKKGGILSGAVKMLPVEAPQPDEDLGHSGGPAVRLIDNIILKPSA</sequence>
<dbReference type="RefSeq" id="XP_066668513.1">
    <property type="nucleotide sequence ID" value="XM_066813171.1"/>
</dbReference>
<comment type="catalytic activity">
    <reaction evidence="11">
        <text>(R)-pantoate + beta-alanine + ATP = (R)-pantothenate + AMP + diphosphate + H(+)</text>
        <dbReference type="Rhea" id="RHEA:10912"/>
        <dbReference type="ChEBI" id="CHEBI:15378"/>
        <dbReference type="ChEBI" id="CHEBI:15980"/>
        <dbReference type="ChEBI" id="CHEBI:29032"/>
        <dbReference type="ChEBI" id="CHEBI:30616"/>
        <dbReference type="ChEBI" id="CHEBI:33019"/>
        <dbReference type="ChEBI" id="CHEBI:57966"/>
        <dbReference type="ChEBI" id="CHEBI:456215"/>
        <dbReference type="EC" id="6.3.2.1"/>
    </reaction>
</comment>
<dbReference type="Pfam" id="PF02569">
    <property type="entry name" value="Pantoate_ligase"/>
    <property type="match status" value="1"/>
</dbReference>
<dbReference type="GO" id="GO:0016874">
    <property type="term" value="F:ligase activity"/>
    <property type="evidence" value="ECO:0007669"/>
    <property type="project" value="UniProtKB-KW"/>
</dbReference>
<accession>A0ABR1WC72</accession>
<evidence type="ECO:0000256" key="3">
    <source>
        <dbReference type="ARBA" id="ARBA00012219"/>
    </source>
</evidence>
<evidence type="ECO:0000313" key="14">
    <source>
        <dbReference type="Proteomes" id="UP001433268"/>
    </source>
</evidence>
<dbReference type="NCBIfam" id="TIGR00018">
    <property type="entry name" value="panC"/>
    <property type="match status" value="1"/>
</dbReference>
<keyword evidence="5 13" id="KW-0436">Ligase</keyword>
<keyword evidence="8" id="KW-0067">ATP-binding</keyword>
<dbReference type="InterPro" id="IPR014729">
    <property type="entry name" value="Rossmann-like_a/b/a_fold"/>
</dbReference>
<evidence type="ECO:0000256" key="1">
    <source>
        <dbReference type="ARBA" id="ARBA00004990"/>
    </source>
</evidence>
<feature type="compositionally biased region" description="Low complexity" evidence="12">
    <location>
        <begin position="33"/>
        <end position="46"/>
    </location>
</feature>
<dbReference type="SUPFAM" id="SSF52374">
    <property type="entry name" value="Nucleotidylyl transferase"/>
    <property type="match status" value="1"/>
</dbReference>
<comment type="similarity">
    <text evidence="2">Belongs to the pantothenate synthetase family.</text>
</comment>
<evidence type="ECO:0000313" key="13">
    <source>
        <dbReference type="EMBL" id="KAK8081038.1"/>
    </source>
</evidence>
<evidence type="ECO:0000256" key="4">
    <source>
        <dbReference type="ARBA" id="ARBA00015647"/>
    </source>
</evidence>
<gene>
    <name evidence="13" type="ORF">PG997_008856</name>
</gene>
<keyword evidence="7" id="KW-0547">Nucleotide-binding</keyword>
<evidence type="ECO:0000256" key="8">
    <source>
        <dbReference type="ARBA" id="ARBA00022840"/>
    </source>
</evidence>
<feature type="region of interest" description="Disordered" evidence="12">
    <location>
        <begin position="31"/>
        <end position="64"/>
    </location>
</feature>
<evidence type="ECO:0000256" key="5">
    <source>
        <dbReference type="ARBA" id="ARBA00022598"/>
    </source>
</evidence>
<name>A0ABR1WC72_9PEZI</name>
<dbReference type="EC" id="6.3.2.1" evidence="3"/>
<dbReference type="Gene3D" id="3.30.1300.10">
    <property type="entry name" value="Pantoate-beta-alanine ligase, C-terminal domain"/>
    <property type="match status" value="1"/>
</dbReference>